<evidence type="ECO:0000259" key="4">
    <source>
        <dbReference type="PROSITE" id="PS00623"/>
    </source>
</evidence>
<proteinExistence type="inferred from homology"/>
<dbReference type="Pfam" id="PF00732">
    <property type="entry name" value="GMC_oxred_N"/>
    <property type="match status" value="1"/>
</dbReference>
<name>A0A4Z0ZCU2_9PEZI</name>
<keyword evidence="7" id="KW-1185">Reference proteome</keyword>
<dbReference type="InterPro" id="IPR012132">
    <property type="entry name" value="GMC_OxRdtase"/>
</dbReference>
<dbReference type="PROSITE" id="PS00623">
    <property type="entry name" value="GMC_OXRED_1"/>
    <property type="match status" value="1"/>
</dbReference>
<feature type="domain" description="Glucose-methanol-choline oxidoreductase N-terminal" evidence="5">
    <location>
        <begin position="239"/>
        <end position="253"/>
    </location>
</feature>
<dbReference type="PROSITE" id="PS00624">
    <property type="entry name" value="GMC_OXRED_2"/>
    <property type="match status" value="1"/>
</dbReference>
<dbReference type="PANTHER" id="PTHR11552">
    <property type="entry name" value="GLUCOSE-METHANOL-CHOLINE GMC OXIDOREDUCTASE"/>
    <property type="match status" value="1"/>
</dbReference>
<dbReference type="Gene3D" id="3.30.560.10">
    <property type="entry name" value="Glucose Oxidase, domain 3"/>
    <property type="match status" value="1"/>
</dbReference>
<keyword evidence="2 3" id="KW-0274">FAD</keyword>
<evidence type="ECO:0000313" key="6">
    <source>
        <dbReference type="EMBL" id="TGJ86492.1"/>
    </source>
</evidence>
<dbReference type="GO" id="GO:0016614">
    <property type="term" value="F:oxidoreductase activity, acting on CH-OH group of donors"/>
    <property type="evidence" value="ECO:0007669"/>
    <property type="project" value="InterPro"/>
</dbReference>
<reference evidence="6 7" key="1">
    <citation type="submission" date="2019-03" db="EMBL/GenBank/DDBJ databases">
        <title>Draft genome sequence of Xylaria hypoxylon DSM 108379, a ubiquitous saprotrophic-parasitic fungi on hardwood.</title>
        <authorList>
            <person name="Buettner E."/>
            <person name="Leonhardt S."/>
            <person name="Gebauer A.M."/>
            <person name="Liers C."/>
            <person name="Hofrichter M."/>
            <person name="Kellner H."/>
        </authorList>
    </citation>
    <scope>NUCLEOTIDE SEQUENCE [LARGE SCALE GENOMIC DNA]</scope>
    <source>
        <strain evidence="6 7">DSM 108379</strain>
    </source>
</reference>
<dbReference type="InterPro" id="IPR007867">
    <property type="entry name" value="GMC_OxRtase_C"/>
</dbReference>
<evidence type="ECO:0000256" key="1">
    <source>
        <dbReference type="ARBA" id="ARBA00010790"/>
    </source>
</evidence>
<accession>A0A4Z0ZCU2</accession>
<dbReference type="Gene3D" id="3.50.50.60">
    <property type="entry name" value="FAD/NAD(P)-binding domain"/>
    <property type="match status" value="1"/>
</dbReference>
<comment type="caution">
    <text evidence="6">The sequence shown here is derived from an EMBL/GenBank/DDBJ whole genome shotgun (WGS) entry which is preliminary data.</text>
</comment>
<dbReference type="Pfam" id="PF05199">
    <property type="entry name" value="GMC_oxred_C"/>
    <property type="match status" value="1"/>
</dbReference>
<evidence type="ECO:0000259" key="5">
    <source>
        <dbReference type="PROSITE" id="PS00624"/>
    </source>
</evidence>
<organism evidence="6 7">
    <name type="scientific">Xylaria hypoxylon</name>
    <dbReference type="NCBI Taxonomy" id="37992"/>
    <lineage>
        <taxon>Eukaryota</taxon>
        <taxon>Fungi</taxon>
        <taxon>Dikarya</taxon>
        <taxon>Ascomycota</taxon>
        <taxon>Pezizomycotina</taxon>
        <taxon>Sordariomycetes</taxon>
        <taxon>Xylariomycetidae</taxon>
        <taxon>Xylariales</taxon>
        <taxon>Xylariaceae</taxon>
        <taxon>Xylaria</taxon>
    </lineage>
</organism>
<evidence type="ECO:0000256" key="3">
    <source>
        <dbReference type="RuleBase" id="RU003968"/>
    </source>
</evidence>
<comment type="cofactor">
    <cofactor evidence="2">
        <name>FAD</name>
        <dbReference type="ChEBI" id="CHEBI:57692"/>
    </cofactor>
</comment>
<protein>
    <recommendedName>
        <fullName evidence="4 5">Glucose-methanol-choline oxidoreductase N-terminal domain-containing protein</fullName>
    </recommendedName>
</protein>
<sequence length="522" mass="56130">MVDLTADYIIVGGGLTGCVIASRISQSSVKPKVILLEAGSDPSGNAAAAGFLSGLSLLGGEFDYAYQSDPVTSTSNRVHSLNSGKALGGGTVINYGGWLRADFADYDEWAEVVGDERWSYEGLKPYFNGPMYVTSISAAESGARKYPLREQVKQAWAELGIQPNLQKKDGKITGLTEMYENSRDGMRQPSNMVYPLDDLEVFTNTIVHRVTFADTTATGVELDDGRKITAKKEVIICAGAYRTPQVLMLSGIGPAPILNEHSIPIVHESPHVGQNLHDHFAIYLAFRLRDPSLGYALGSAAWQDAALLKGLPWDWVVSAPLPAQISEKHGIEPKEQKRNLWEVITVYVPPGIPGIPIDGTHLATSTMLILPSSRGNVSIRSSRPSDPPRIQPNHFSTSLDCDTLVHATRQALKLMLETSSLGTVVESESPPSGDGLDGLTVLTADASNEVIEERIRRTGMQHFNSGGTAAIGKVVDTEGRVIGVKRLRCADANILPTPLGGHPQATLYPMAEQLASIILGDI</sequence>
<feature type="binding site" evidence="2">
    <location>
        <begin position="503"/>
        <end position="504"/>
    </location>
    <ligand>
        <name>FAD</name>
        <dbReference type="ChEBI" id="CHEBI:57692"/>
    </ligand>
</feature>
<dbReference type="OrthoDB" id="269227at2759"/>
<dbReference type="Proteomes" id="UP000297716">
    <property type="component" value="Unassembled WGS sequence"/>
</dbReference>
<evidence type="ECO:0000313" key="7">
    <source>
        <dbReference type="Proteomes" id="UP000297716"/>
    </source>
</evidence>
<dbReference type="EMBL" id="SKBN01000026">
    <property type="protein sequence ID" value="TGJ86492.1"/>
    <property type="molecule type" value="Genomic_DNA"/>
</dbReference>
<dbReference type="GO" id="GO:0050660">
    <property type="term" value="F:flavin adenine dinucleotide binding"/>
    <property type="evidence" value="ECO:0007669"/>
    <property type="project" value="InterPro"/>
</dbReference>
<keyword evidence="3" id="KW-0285">Flavoprotein</keyword>
<feature type="binding site" evidence="2">
    <location>
        <position position="207"/>
    </location>
    <ligand>
        <name>FAD</name>
        <dbReference type="ChEBI" id="CHEBI:57692"/>
    </ligand>
</feature>
<dbReference type="InterPro" id="IPR036188">
    <property type="entry name" value="FAD/NAD-bd_sf"/>
</dbReference>
<comment type="similarity">
    <text evidence="1 3">Belongs to the GMC oxidoreductase family.</text>
</comment>
<dbReference type="SUPFAM" id="SSF54373">
    <property type="entry name" value="FAD-linked reductases, C-terminal domain"/>
    <property type="match status" value="1"/>
</dbReference>
<dbReference type="AlphaFoldDB" id="A0A4Z0ZCU2"/>
<gene>
    <name evidence="6" type="ORF">E0Z10_g2243</name>
</gene>
<dbReference type="PIRSF" id="PIRSF000137">
    <property type="entry name" value="Alcohol_oxidase"/>
    <property type="match status" value="1"/>
</dbReference>
<dbReference type="InterPro" id="IPR000172">
    <property type="entry name" value="GMC_OxRdtase_N"/>
</dbReference>
<evidence type="ECO:0000256" key="2">
    <source>
        <dbReference type="PIRSR" id="PIRSR000137-2"/>
    </source>
</evidence>
<dbReference type="PANTHER" id="PTHR11552:SF123">
    <property type="entry name" value="GMC OXIDOREDUCTASE (AFU_ORTHOLOGUE AFUA_2G01770)-RELATED"/>
    <property type="match status" value="1"/>
</dbReference>
<dbReference type="SUPFAM" id="SSF51905">
    <property type="entry name" value="FAD/NAD(P)-binding domain"/>
    <property type="match status" value="1"/>
</dbReference>
<feature type="domain" description="Glucose-methanol-choline oxidoreductase N-terminal" evidence="4">
    <location>
        <begin position="84"/>
        <end position="107"/>
    </location>
</feature>
<dbReference type="STRING" id="37992.A0A4Z0ZCU2"/>